<dbReference type="Pfam" id="PF00550">
    <property type="entry name" value="PP-binding"/>
    <property type="match status" value="1"/>
</dbReference>
<dbReference type="InterPro" id="IPR042099">
    <property type="entry name" value="ANL_N_sf"/>
</dbReference>
<accession>A0A5K1JT09</accession>
<dbReference type="Gene3D" id="1.10.1200.10">
    <property type="entry name" value="ACP-like"/>
    <property type="match status" value="1"/>
</dbReference>
<organism evidence="4">
    <name type="scientific">Ganoderma boninense</name>
    <dbReference type="NCBI Taxonomy" id="34458"/>
    <lineage>
        <taxon>Eukaryota</taxon>
        <taxon>Fungi</taxon>
        <taxon>Dikarya</taxon>
        <taxon>Basidiomycota</taxon>
        <taxon>Agaricomycotina</taxon>
        <taxon>Agaricomycetes</taxon>
        <taxon>Polyporales</taxon>
        <taxon>Polyporaceae</taxon>
        <taxon>Ganoderma</taxon>
    </lineage>
</organism>
<dbReference type="PROSITE" id="PS00455">
    <property type="entry name" value="AMP_BINDING"/>
    <property type="match status" value="1"/>
</dbReference>
<proteinExistence type="predicted"/>
<dbReference type="EC" id="2.3.1.-" evidence="4"/>
<dbReference type="Pfam" id="PF23562">
    <property type="entry name" value="AMP-binding_C_3"/>
    <property type="match status" value="1"/>
</dbReference>
<keyword evidence="1" id="KW-0596">Phosphopantetheine</keyword>
<evidence type="ECO:0000256" key="2">
    <source>
        <dbReference type="ARBA" id="ARBA00022553"/>
    </source>
</evidence>
<gene>
    <name evidence="4" type="primary">W7N2C1</name>
</gene>
<dbReference type="InterPro" id="IPR020806">
    <property type="entry name" value="PKS_PP-bd"/>
</dbReference>
<protein>
    <submittedName>
        <fullName evidence="4">Non-canonical non-ribosomal peptide synthetase FUB8 )</fullName>
        <ecNumber evidence="4">2.3.1.-</ecNumber>
    </submittedName>
</protein>
<dbReference type="SUPFAM" id="SSF56801">
    <property type="entry name" value="Acetyl-CoA synthetase-like"/>
    <property type="match status" value="1"/>
</dbReference>
<dbReference type="InterPro" id="IPR009081">
    <property type="entry name" value="PP-bd_ACP"/>
</dbReference>
<dbReference type="PANTHER" id="PTHR43439:SF2">
    <property type="entry name" value="ENZYME, PUTATIVE (JCVI)-RELATED"/>
    <property type="match status" value="1"/>
</dbReference>
<keyword evidence="2" id="KW-0597">Phosphoprotein</keyword>
<dbReference type="Pfam" id="PF00501">
    <property type="entry name" value="AMP-binding"/>
    <property type="match status" value="1"/>
</dbReference>
<dbReference type="Gene3D" id="3.40.50.12780">
    <property type="entry name" value="N-terminal domain of ligase-like"/>
    <property type="match status" value="1"/>
</dbReference>
<dbReference type="InterPro" id="IPR036291">
    <property type="entry name" value="NAD(P)-bd_dom_sf"/>
</dbReference>
<dbReference type="InterPro" id="IPR020845">
    <property type="entry name" value="AMP-binding_CS"/>
</dbReference>
<dbReference type="AlphaFoldDB" id="A0A5K1JT09"/>
<feature type="domain" description="Polyketide synthase-like phosphopantetheine-binding" evidence="3">
    <location>
        <begin position="588"/>
        <end position="663"/>
    </location>
</feature>
<dbReference type="SUPFAM" id="SSF51735">
    <property type="entry name" value="NAD(P)-binding Rossmann-fold domains"/>
    <property type="match status" value="1"/>
</dbReference>
<dbReference type="InterPro" id="IPR013120">
    <property type="entry name" value="FAR_NAD-bd"/>
</dbReference>
<reference evidence="4" key="1">
    <citation type="submission" date="2019-10" db="EMBL/GenBank/DDBJ databases">
        <authorList>
            <person name="Nor Muhammad N."/>
        </authorList>
    </citation>
    <scope>NUCLEOTIDE SEQUENCE</scope>
</reference>
<evidence type="ECO:0000313" key="4">
    <source>
        <dbReference type="EMBL" id="VWO94798.1"/>
    </source>
</evidence>
<keyword evidence="4" id="KW-0808">Transferase</keyword>
<sequence>MPLTAHSLPSHINSDFHIPHGLLGRKDLTLSHLYDWNAKENPNYPLFVYHDPAAAKVEYITYATANAAIDRSARFLTHSVGREPASPTGLPVIAILANTDTITYFCTVVGAFRAGFCAFLVSTRNTSSAVADMLKHTGATHLVVSPDLPMSELAEGALKLLADDGVEVGRLGMPSFGDLFPKIPVEGSLYETEAEFPRNYNTKAFISIMHSSGSSGHPKPVRWTHEQAYSLASEPLKCNVSLKGTIMGAHGVPMFHALGSFMYIAAPVNGFVVAAFKPASPPTIPTPDAVWQGISQTGADFSWSVPSFIEGWSRDPAKVLYMKTMRGLIFGGAALNDQVGNALAAQGVSLYTVYGTTEIGLASTFARPNPGMDWAYWSVTASLKGAFLPTGDGTYEVVILSPPDLGLPVTNTKVDGQDAYATSDLVVPHPTQPRLWKIVGRADEQIILSNGEKTNPVPLERMINEDPHVRASIMFGRGKFQNGLLIEPSEDFVFDPADLKKVEEYRNKIWRTIERVNEYAPRHSRIFKEMILVTHPNKPFVFNAKALPRRGVILKEYNDEIEALYKEVESSIQSEFPAPATWDEASTLAFVRTIVQSTLGRPLADDADIFRSGGDSLQSTYIRNTLLGAIRETNAEAAKRLPMNLVFGAPTIAALAALVHGVVNSSDGAQERTPQDLWRYVERYSADLPARPADLVERTPGQKDVVVITGTTGGFGCDALEHLLRDKAVERVYAFNRRGSDALGRQRKQFAARGLDVALLDSPKFRMVEAVLHEPGFGIDAGLLAEIRTSATHIMLNAWKVDFNMSIASFEQDIQGLRNFVDLAISSPYRTAPTVMVVSSVSVFLNCKTAPPVPEVPIDDPLSPFGTGYGEGKWVAERVLQNATERRGVHTVVMRLGQVAGDRKGYWNEREWFPSLVKSALFQKCLPEHDGKVTWFPAYEAARAFTELRHSPEPIVHLVHPRPVSWRSILEPIAKELNVPLVPYAQWVSALENSVEQGSAQELEAMRFNPALRLLSFFKAQGTAITPDKEAMGLVFISTEKAVKVSESLAGMPQLDGERAKMWLAAWRKSGFLSA</sequence>
<dbReference type="InterPro" id="IPR051414">
    <property type="entry name" value="Adenylate-forming_Reductase"/>
</dbReference>
<name>A0A5K1JT09_9APHY</name>
<dbReference type="EMBL" id="LR724236">
    <property type="protein sequence ID" value="VWO94798.1"/>
    <property type="molecule type" value="Genomic_DNA"/>
</dbReference>
<evidence type="ECO:0000256" key="1">
    <source>
        <dbReference type="ARBA" id="ARBA00022450"/>
    </source>
</evidence>
<dbReference type="PANTHER" id="PTHR43439">
    <property type="entry name" value="PHENYLACETATE-COENZYME A LIGASE"/>
    <property type="match status" value="1"/>
</dbReference>
<evidence type="ECO:0000259" key="3">
    <source>
        <dbReference type="SMART" id="SM00823"/>
    </source>
</evidence>
<dbReference type="SMART" id="SM00823">
    <property type="entry name" value="PKS_PP"/>
    <property type="match status" value="1"/>
</dbReference>
<keyword evidence="4" id="KW-0012">Acyltransferase</keyword>
<dbReference type="InterPro" id="IPR036736">
    <property type="entry name" value="ACP-like_sf"/>
</dbReference>
<dbReference type="GO" id="GO:0016746">
    <property type="term" value="F:acyltransferase activity"/>
    <property type="evidence" value="ECO:0007669"/>
    <property type="project" value="UniProtKB-KW"/>
</dbReference>
<dbReference type="GO" id="GO:0031177">
    <property type="term" value="F:phosphopantetheine binding"/>
    <property type="evidence" value="ECO:0007669"/>
    <property type="project" value="InterPro"/>
</dbReference>
<dbReference type="Gene3D" id="3.40.50.720">
    <property type="entry name" value="NAD(P)-binding Rossmann-like Domain"/>
    <property type="match status" value="1"/>
</dbReference>
<dbReference type="InterPro" id="IPR000873">
    <property type="entry name" value="AMP-dep_synth/lig_dom"/>
</dbReference>
<dbReference type="SUPFAM" id="SSF47336">
    <property type="entry name" value="ACP-like"/>
    <property type="match status" value="1"/>
</dbReference>
<dbReference type="Pfam" id="PF07993">
    <property type="entry name" value="NAD_binding_4"/>
    <property type="match status" value="1"/>
</dbReference>